<gene>
    <name evidence="1" type="ORF">SAMN05660330_03257</name>
</gene>
<dbReference type="OrthoDB" id="9801242at2"/>
<dbReference type="AlphaFoldDB" id="A0A1H0TUD0"/>
<evidence type="ECO:0000313" key="2">
    <source>
        <dbReference type="Proteomes" id="UP000199073"/>
    </source>
</evidence>
<dbReference type="PANTHER" id="PTHR36154">
    <property type="entry name" value="DNA-BINDING TRANSCRIPTIONAL ACTIVATOR ALPA"/>
    <property type="match status" value="1"/>
</dbReference>
<dbReference type="STRING" id="91360.SAMN05660330_03257"/>
<dbReference type="Proteomes" id="UP000199073">
    <property type="component" value="Unassembled WGS sequence"/>
</dbReference>
<dbReference type="Gene3D" id="1.10.238.160">
    <property type="match status" value="1"/>
</dbReference>
<proteinExistence type="predicted"/>
<dbReference type="EMBL" id="FNJI01000026">
    <property type="protein sequence ID" value="SDP57657.1"/>
    <property type="molecule type" value="Genomic_DNA"/>
</dbReference>
<dbReference type="PANTHER" id="PTHR36154:SF1">
    <property type="entry name" value="DNA-BINDING TRANSCRIPTIONAL ACTIVATOR ALPA"/>
    <property type="match status" value="1"/>
</dbReference>
<protein>
    <submittedName>
        <fullName evidence="1">Transcriptional regulator, AlpA family</fullName>
    </submittedName>
</protein>
<dbReference type="InterPro" id="IPR052931">
    <property type="entry name" value="Prophage_regulatory_activator"/>
</dbReference>
<organism evidence="1 2">
    <name type="scientific">Desulforhopalus singaporensis</name>
    <dbReference type="NCBI Taxonomy" id="91360"/>
    <lineage>
        <taxon>Bacteria</taxon>
        <taxon>Pseudomonadati</taxon>
        <taxon>Thermodesulfobacteriota</taxon>
        <taxon>Desulfobulbia</taxon>
        <taxon>Desulfobulbales</taxon>
        <taxon>Desulfocapsaceae</taxon>
        <taxon>Desulforhopalus</taxon>
    </lineage>
</organism>
<dbReference type="InterPro" id="IPR010260">
    <property type="entry name" value="AlpA"/>
</dbReference>
<accession>A0A1H0TUD0</accession>
<dbReference type="Pfam" id="PF05930">
    <property type="entry name" value="Phage_AlpA"/>
    <property type="match status" value="1"/>
</dbReference>
<keyword evidence="2" id="KW-1185">Reference proteome</keyword>
<dbReference type="RefSeq" id="WP_092224723.1">
    <property type="nucleotide sequence ID" value="NZ_FNJI01000026.1"/>
</dbReference>
<reference evidence="1 2" key="1">
    <citation type="submission" date="2016-10" db="EMBL/GenBank/DDBJ databases">
        <authorList>
            <person name="de Groot N.N."/>
        </authorList>
    </citation>
    <scope>NUCLEOTIDE SEQUENCE [LARGE SCALE GENOMIC DNA]</scope>
    <source>
        <strain evidence="1 2">DSM 12130</strain>
    </source>
</reference>
<sequence>MDPCVLNLELLRLRGVEQKTGCKKSKIYQLMKEGSFPLPLKLGSRCVAWRSDEVDDWINNLPRSKCSNENQ</sequence>
<evidence type="ECO:0000313" key="1">
    <source>
        <dbReference type="EMBL" id="SDP57657.1"/>
    </source>
</evidence>
<name>A0A1H0TUD0_9BACT</name>